<name>A0A0F9EN83_9ZZZZ</name>
<reference evidence="2" key="1">
    <citation type="journal article" date="2015" name="Nature">
        <title>Complex archaea that bridge the gap between prokaryotes and eukaryotes.</title>
        <authorList>
            <person name="Spang A."/>
            <person name="Saw J.H."/>
            <person name="Jorgensen S.L."/>
            <person name="Zaremba-Niedzwiedzka K."/>
            <person name="Martijn J."/>
            <person name="Lind A.E."/>
            <person name="van Eijk R."/>
            <person name="Schleper C."/>
            <person name="Guy L."/>
            <person name="Ettema T.J."/>
        </authorList>
    </citation>
    <scope>NUCLEOTIDE SEQUENCE</scope>
</reference>
<dbReference type="EMBL" id="LAZR01036257">
    <property type="protein sequence ID" value="KKL25323.1"/>
    <property type="molecule type" value="Genomic_DNA"/>
</dbReference>
<sequence length="98" mass="10992">GSIKKEAPERTIKGKEKELRTHIYNDSGRPEAIKRIEGGKSKVYAVKRSYISTFPYDTLIAMLKEEDAVDKNVSGDEFAKQTMVKLSKVLDKSTHFGG</sequence>
<feature type="region of interest" description="Disordered" evidence="1">
    <location>
        <begin position="1"/>
        <end position="26"/>
    </location>
</feature>
<organism evidence="2">
    <name type="scientific">marine sediment metagenome</name>
    <dbReference type="NCBI Taxonomy" id="412755"/>
    <lineage>
        <taxon>unclassified sequences</taxon>
        <taxon>metagenomes</taxon>
        <taxon>ecological metagenomes</taxon>
    </lineage>
</organism>
<protein>
    <submittedName>
        <fullName evidence="2">Uncharacterized protein</fullName>
    </submittedName>
</protein>
<evidence type="ECO:0000256" key="1">
    <source>
        <dbReference type="SAM" id="MobiDB-lite"/>
    </source>
</evidence>
<gene>
    <name evidence="2" type="ORF">LCGC14_2406460</name>
</gene>
<proteinExistence type="predicted"/>
<comment type="caution">
    <text evidence="2">The sequence shown here is derived from an EMBL/GenBank/DDBJ whole genome shotgun (WGS) entry which is preliminary data.</text>
</comment>
<dbReference type="AlphaFoldDB" id="A0A0F9EN83"/>
<accession>A0A0F9EN83</accession>
<evidence type="ECO:0000313" key="2">
    <source>
        <dbReference type="EMBL" id="KKL25323.1"/>
    </source>
</evidence>
<feature type="non-terminal residue" evidence="2">
    <location>
        <position position="1"/>
    </location>
</feature>